<sequence>MQAYVTIMGKVSVFLGKVCGVFYLAAIALSLYEVFMRYVLGAPTSWTSETIMVLVATAWMLCVGAVTQQRRHITVTTMELLLGEKLWGRMKKLAILLSMVGVAGLTVMLWEPMVKVLKAPQTTGSAFDPYTPTYVKTMLVGSAVLYFLQLLANLLTPSTKRHTPAGLGVE</sequence>
<dbReference type="GO" id="GO:0022857">
    <property type="term" value="F:transmembrane transporter activity"/>
    <property type="evidence" value="ECO:0007669"/>
    <property type="project" value="UniProtKB-UniRule"/>
</dbReference>
<feature type="transmembrane region" description="Helical" evidence="9">
    <location>
        <begin position="51"/>
        <end position="68"/>
    </location>
</feature>
<keyword evidence="4 9" id="KW-0997">Cell inner membrane</keyword>
<dbReference type="OrthoDB" id="4250245at2"/>
<comment type="subunit">
    <text evidence="9">The complex comprises the extracytoplasmic solute receptor protein and the two transmembrane proteins.</text>
</comment>
<dbReference type="Pfam" id="PF04290">
    <property type="entry name" value="DctQ"/>
    <property type="match status" value="1"/>
</dbReference>
<evidence type="ECO:0000256" key="5">
    <source>
        <dbReference type="ARBA" id="ARBA00022692"/>
    </source>
</evidence>
<dbReference type="EMBL" id="FSRL01000002">
    <property type="protein sequence ID" value="SIO30901.1"/>
    <property type="molecule type" value="Genomic_DNA"/>
</dbReference>
<feature type="domain" description="Tripartite ATP-independent periplasmic transporters DctQ component" evidence="10">
    <location>
        <begin position="27"/>
        <end position="156"/>
    </location>
</feature>
<evidence type="ECO:0000256" key="4">
    <source>
        <dbReference type="ARBA" id="ARBA00022519"/>
    </source>
</evidence>
<comment type="similarity">
    <text evidence="8 9">Belongs to the TRAP transporter small permease family.</text>
</comment>
<protein>
    <recommendedName>
        <fullName evidence="9">TRAP transporter small permease protein</fullName>
    </recommendedName>
</protein>
<evidence type="ECO:0000256" key="6">
    <source>
        <dbReference type="ARBA" id="ARBA00022989"/>
    </source>
</evidence>
<feature type="transmembrane region" description="Helical" evidence="9">
    <location>
        <begin position="133"/>
        <end position="155"/>
    </location>
</feature>
<dbReference type="GO" id="GO:0005886">
    <property type="term" value="C:plasma membrane"/>
    <property type="evidence" value="ECO:0007669"/>
    <property type="project" value="UniProtKB-SubCell"/>
</dbReference>
<dbReference type="InterPro" id="IPR007387">
    <property type="entry name" value="TRAP_DctQ"/>
</dbReference>
<keyword evidence="7 9" id="KW-0472">Membrane</keyword>
<dbReference type="InterPro" id="IPR055348">
    <property type="entry name" value="DctQ"/>
</dbReference>
<comment type="subcellular location">
    <subcellularLocation>
        <location evidence="1 9">Cell inner membrane</location>
        <topology evidence="1 9">Multi-pass membrane protein</topology>
    </subcellularLocation>
</comment>
<keyword evidence="3" id="KW-1003">Cell membrane</keyword>
<gene>
    <name evidence="11" type="ORF">SAMN05444002_3832</name>
</gene>
<evidence type="ECO:0000256" key="1">
    <source>
        <dbReference type="ARBA" id="ARBA00004429"/>
    </source>
</evidence>
<name>A0A1N6IFY8_9RHOB</name>
<evidence type="ECO:0000256" key="9">
    <source>
        <dbReference type="RuleBase" id="RU369079"/>
    </source>
</evidence>
<dbReference type="RefSeq" id="WP_074257984.1">
    <property type="nucleotide sequence ID" value="NZ_FSRL01000002.1"/>
</dbReference>
<evidence type="ECO:0000313" key="12">
    <source>
        <dbReference type="Proteomes" id="UP000184932"/>
    </source>
</evidence>
<evidence type="ECO:0000313" key="11">
    <source>
        <dbReference type="EMBL" id="SIO30901.1"/>
    </source>
</evidence>
<keyword evidence="5 9" id="KW-0812">Transmembrane</keyword>
<evidence type="ECO:0000256" key="2">
    <source>
        <dbReference type="ARBA" id="ARBA00022448"/>
    </source>
</evidence>
<evidence type="ECO:0000256" key="7">
    <source>
        <dbReference type="ARBA" id="ARBA00023136"/>
    </source>
</evidence>
<comment type="function">
    <text evidence="9">Part of the tripartite ATP-independent periplasmic (TRAP) transport system.</text>
</comment>
<evidence type="ECO:0000256" key="3">
    <source>
        <dbReference type="ARBA" id="ARBA00022475"/>
    </source>
</evidence>
<dbReference type="STRING" id="1217970.SAMN05444002_3832"/>
<feature type="transmembrane region" description="Helical" evidence="9">
    <location>
        <begin position="12"/>
        <end position="31"/>
    </location>
</feature>
<organism evidence="11 12">
    <name type="scientific">Vannielia litorea</name>
    <dbReference type="NCBI Taxonomy" id="1217970"/>
    <lineage>
        <taxon>Bacteria</taxon>
        <taxon>Pseudomonadati</taxon>
        <taxon>Pseudomonadota</taxon>
        <taxon>Alphaproteobacteria</taxon>
        <taxon>Rhodobacterales</taxon>
        <taxon>Paracoccaceae</taxon>
        <taxon>Vannielia</taxon>
    </lineage>
</organism>
<feature type="transmembrane region" description="Helical" evidence="9">
    <location>
        <begin position="93"/>
        <end position="113"/>
    </location>
</feature>
<dbReference type="PANTHER" id="PTHR35011">
    <property type="entry name" value="2,3-DIKETO-L-GULONATE TRAP TRANSPORTER SMALL PERMEASE PROTEIN YIAM"/>
    <property type="match status" value="1"/>
</dbReference>
<accession>A0A1N6IFY8</accession>
<keyword evidence="2 9" id="KW-0813">Transport</keyword>
<keyword evidence="6 9" id="KW-1133">Transmembrane helix</keyword>
<evidence type="ECO:0000256" key="8">
    <source>
        <dbReference type="ARBA" id="ARBA00038436"/>
    </source>
</evidence>
<proteinExistence type="inferred from homology"/>
<evidence type="ECO:0000259" key="10">
    <source>
        <dbReference type="Pfam" id="PF04290"/>
    </source>
</evidence>
<dbReference type="Proteomes" id="UP000184932">
    <property type="component" value="Unassembled WGS sequence"/>
</dbReference>
<keyword evidence="12" id="KW-1185">Reference proteome</keyword>
<dbReference type="AlphaFoldDB" id="A0A1N6IFY8"/>
<reference evidence="12" key="1">
    <citation type="submission" date="2016-11" db="EMBL/GenBank/DDBJ databases">
        <authorList>
            <person name="Varghese N."/>
            <person name="Submissions S."/>
        </authorList>
    </citation>
    <scope>NUCLEOTIDE SEQUENCE [LARGE SCALE GENOMIC DNA]</scope>
    <source>
        <strain evidence="12">DSM 29440</strain>
    </source>
</reference>